<keyword evidence="1" id="KW-1133">Transmembrane helix</keyword>
<keyword evidence="1" id="KW-0812">Transmembrane</keyword>
<protein>
    <submittedName>
        <fullName evidence="2">Uncharacterized protein</fullName>
    </submittedName>
</protein>
<dbReference type="Proteomes" id="UP000799778">
    <property type="component" value="Unassembled WGS sequence"/>
</dbReference>
<keyword evidence="3" id="KW-1185">Reference proteome</keyword>
<feature type="transmembrane region" description="Helical" evidence="1">
    <location>
        <begin position="112"/>
        <end position="131"/>
    </location>
</feature>
<dbReference type="RefSeq" id="XP_033379298.1">
    <property type="nucleotide sequence ID" value="XM_033534269.1"/>
</dbReference>
<evidence type="ECO:0000256" key="1">
    <source>
        <dbReference type="SAM" id="Phobius"/>
    </source>
</evidence>
<gene>
    <name evidence="2" type="ORF">BU24DRAFT_49748</name>
</gene>
<dbReference type="GeneID" id="54291666"/>
<proteinExistence type="predicted"/>
<dbReference type="EMBL" id="ML978075">
    <property type="protein sequence ID" value="KAF2010959.1"/>
    <property type="molecule type" value="Genomic_DNA"/>
</dbReference>
<feature type="transmembrane region" description="Helical" evidence="1">
    <location>
        <begin position="76"/>
        <end position="100"/>
    </location>
</feature>
<feature type="transmembrane region" description="Helical" evidence="1">
    <location>
        <begin position="137"/>
        <end position="157"/>
    </location>
</feature>
<keyword evidence="1" id="KW-0472">Membrane</keyword>
<organism evidence="2 3">
    <name type="scientific">Aaosphaeria arxii CBS 175.79</name>
    <dbReference type="NCBI Taxonomy" id="1450172"/>
    <lineage>
        <taxon>Eukaryota</taxon>
        <taxon>Fungi</taxon>
        <taxon>Dikarya</taxon>
        <taxon>Ascomycota</taxon>
        <taxon>Pezizomycotina</taxon>
        <taxon>Dothideomycetes</taxon>
        <taxon>Pleosporomycetidae</taxon>
        <taxon>Pleosporales</taxon>
        <taxon>Pleosporales incertae sedis</taxon>
        <taxon>Aaosphaeria</taxon>
    </lineage>
</organism>
<evidence type="ECO:0000313" key="3">
    <source>
        <dbReference type="Proteomes" id="UP000799778"/>
    </source>
</evidence>
<name>A0A6A5XDG7_9PLEO</name>
<accession>A0A6A5XDG7</accession>
<reference evidence="2" key="1">
    <citation type="journal article" date="2020" name="Stud. Mycol.">
        <title>101 Dothideomycetes genomes: a test case for predicting lifestyles and emergence of pathogens.</title>
        <authorList>
            <person name="Haridas S."/>
            <person name="Albert R."/>
            <person name="Binder M."/>
            <person name="Bloem J."/>
            <person name="Labutti K."/>
            <person name="Salamov A."/>
            <person name="Andreopoulos B."/>
            <person name="Baker S."/>
            <person name="Barry K."/>
            <person name="Bills G."/>
            <person name="Bluhm B."/>
            <person name="Cannon C."/>
            <person name="Castanera R."/>
            <person name="Culley D."/>
            <person name="Daum C."/>
            <person name="Ezra D."/>
            <person name="Gonzalez J."/>
            <person name="Henrissat B."/>
            <person name="Kuo A."/>
            <person name="Liang C."/>
            <person name="Lipzen A."/>
            <person name="Lutzoni F."/>
            <person name="Magnuson J."/>
            <person name="Mondo S."/>
            <person name="Nolan M."/>
            <person name="Ohm R."/>
            <person name="Pangilinan J."/>
            <person name="Park H.-J."/>
            <person name="Ramirez L."/>
            <person name="Alfaro M."/>
            <person name="Sun H."/>
            <person name="Tritt A."/>
            <person name="Yoshinaga Y."/>
            <person name="Zwiers L.-H."/>
            <person name="Turgeon B."/>
            <person name="Goodwin S."/>
            <person name="Spatafora J."/>
            <person name="Crous P."/>
            <person name="Grigoriev I."/>
        </authorList>
    </citation>
    <scope>NUCLEOTIDE SEQUENCE</scope>
    <source>
        <strain evidence="2">CBS 175.79</strain>
    </source>
</reference>
<sequence length="167" mass="17681">MLDMLVEDLSSSSSSRACPRSVRYPRRVADSVDLAVIVEVAGSVDVIVIILVPGAVELIVLVTVEVFFDVDVPNGVTVSVVIVVVVDVVVVDAVAVVVVARDVVVVVVVQPVLVVVVVVEGVVGGITILFVEGIENCIQGIVEVVAGVLLKFSLRLLNLLGRWSCRW</sequence>
<dbReference type="AlphaFoldDB" id="A0A6A5XDG7"/>
<evidence type="ECO:0000313" key="2">
    <source>
        <dbReference type="EMBL" id="KAF2010959.1"/>
    </source>
</evidence>